<evidence type="ECO:0000313" key="2">
    <source>
        <dbReference type="Proteomes" id="UP000306441"/>
    </source>
</evidence>
<comment type="caution">
    <text evidence="1">The sequence shown here is derived from an EMBL/GenBank/DDBJ whole genome shotgun (WGS) entry which is preliminary data.</text>
</comment>
<dbReference type="RefSeq" id="WP_136355060.1">
    <property type="nucleotide sequence ID" value="NZ_SSNY01000003.1"/>
</dbReference>
<name>A0ABY2Q9C3_9HYPH</name>
<accession>A0ABY2Q9C3</accession>
<protein>
    <submittedName>
        <fullName evidence="1">Uncharacterized protein</fullName>
    </submittedName>
</protein>
<keyword evidence="2" id="KW-1185">Reference proteome</keyword>
<dbReference type="Proteomes" id="UP000306441">
    <property type="component" value="Unassembled WGS sequence"/>
</dbReference>
<gene>
    <name evidence="1" type="ORF">E6C48_05900</name>
</gene>
<sequence>MDRLGEIDDPSTFGDNHIENNSTKLSRCGNLQVAILENAIFSPMLSNDWAFPNDWVVKPTIEIGKSFPVQPLVFFPVRNELLTTFRISA</sequence>
<organism evidence="1 2">
    <name type="scientific">Ollibium composti</name>
    <dbReference type="NCBI Taxonomy" id="2675109"/>
    <lineage>
        <taxon>Bacteria</taxon>
        <taxon>Pseudomonadati</taxon>
        <taxon>Pseudomonadota</taxon>
        <taxon>Alphaproteobacteria</taxon>
        <taxon>Hyphomicrobiales</taxon>
        <taxon>Phyllobacteriaceae</taxon>
        <taxon>Ollibium</taxon>
    </lineage>
</organism>
<evidence type="ECO:0000313" key="1">
    <source>
        <dbReference type="EMBL" id="THF58151.1"/>
    </source>
</evidence>
<proteinExistence type="predicted"/>
<dbReference type="EMBL" id="SSNY01000003">
    <property type="protein sequence ID" value="THF58151.1"/>
    <property type="molecule type" value="Genomic_DNA"/>
</dbReference>
<reference evidence="1 2" key="1">
    <citation type="submission" date="2019-04" db="EMBL/GenBank/DDBJ databases">
        <title>Mesorhizobium composti sp. nov., isolated from compost.</title>
        <authorList>
            <person name="Lin S.-Y."/>
            <person name="Hameed A."/>
            <person name="Hsieh Y.-T."/>
            <person name="Young C.-C."/>
        </authorList>
    </citation>
    <scope>NUCLEOTIDE SEQUENCE [LARGE SCALE GENOMIC DNA]</scope>
    <source>
        <strain evidence="1 2">CC-YTH430</strain>
    </source>
</reference>